<evidence type="ECO:0000313" key="1">
    <source>
        <dbReference type="EMBL" id="GHE42834.1"/>
    </source>
</evidence>
<name>A0A918ZB41_9ACTN</name>
<dbReference type="Proteomes" id="UP000608024">
    <property type="component" value="Unassembled WGS sequence"/>
</dbReference>
<proteinExistence type="predicted"/>
<protein>
    <submittedName>
        <fullName evidence="1">Uncharacterized protein</fullName>
    </submittedName>
</protein>
<evidence type="ECO:0000313" key="2">
    <source>
        <dbReference type="Proteomes" id="UP000608024"/>
    </source>
</evidence>
<accession>A0A918ZB41</accession>
<dbReference type="AlphaFoldDB" id="A0A918ZB41"/>
<gene>
    <name evidence="1" type="ORF">GCM10018785_10560</name>
</gene>
<organism evidence="1 2">
    <name type="scientific">Streptomyces longispororuber</name>
    <dbReference type="NCBI Taxonomy" id="68230"/>
    <lineage>
        <taxon>Bacteria</taxon>
        <taxon>Bacillati</taxon>
        <taxon>Actinomycetota</taxon>
        <taxon>Actinomycetes</taxon>
        <taxon>Kitasatosporales</taxon>
        <taxon>Streptomycetaceae</taxon>
        <taxon>Streptomyces</taxon>
    </lineage>
</organism>
<reference evidence="1" key="1">
    <citation type="journal article" date="2014" name="Int. J. Syst. Evol. Microbiol.">
        <title>Complete genome sequence of Corynebacterium casei LMG S-19264T (=DSM 44701T), isolated from a smear-ripened cheese.</title>
        <authorList>
            <consortium name="US DOE Joint Genome Institute (JGI-PGF)"/>
            <person name="Walter F."/>
            <person name="Albersmeier A."/>
            <person name="Kalinowski J."/>
            <person name="Ruckert C."/>
        </authorList>
    </citation>
    <scope>NUCLEOTIDE SEQUENCE</scope>
    <source>
        <strain evidence="1">JCM 4784</strain>
    </source>
</reference>
<keyword evidence="2" id="KW-1185">Reference proteome</keyword>
<sequence>MDAGIAALLGASLGAISTIALGVLTKSTDKMRLNAESLRDRREPRRASYEALAWAATALHDHMEPWIKVGRRIGVSPSDDVTYLRSKDLRDGYLSRAIELADDVRRAGHQVVLNGPAKLEPYATRVTEAAADVVAPFRIMHLLNLAADEGSSSAMAYTRLDFLAGSVISKKLFESSCGKPVPPWIRPFLCGLAGRHRPDLRLAPQRVATRAAIVALS</sequence>
<comment type="caution">
    <text evidence="1">The sequence shown here is derived from an EMBL/GenBank/DDBJ whole genome shotgun (WGS) entry which is preliminary data.</text>
</comment>
<dbReference type="EMBL" id="BNBT01000009">
    <property type="protein sequence ID" value="GHE42834.1"/>
    <property type="molecule type" value="Genomic_DNA"/>
</dbReference>
<reference evidence="1" key="2">
    <citation type="submission" date="2020-09" db="EMBL/GenBank/DDBJ databases">
        <authorList>
            <person name="Sun Q."/>
            <person name="Ohkuma M."/>
        </authorList>
    </citation>
    <scope>NUCLEOTIDE SEQUENCE</scope>
    <source>
        <strain evidence="1">JCM 4784</strain>
    </source>
</reference>